<dbReference type="AlphaFoldDB" id="A0A5J4U721"/>
<dbReference type="SUPFAM" id="SSF51126">
    <property type="entry name" value="Pectin lyase-like"/>
    <property type="match status" value="1"/>
</dbReference>
<organism evidence="1 2">
    <name type="scientific">Streblomastix strix</name>
    <dbReference type="NCBI Taxonomy" id="222440"/>
    <lineage>
        <taxon>Eukaryota</taxon>
        <taxon>Metamonada</taxon>
        <taxon>Preaxostyla</taxon>
        <taxon>Oxymonadida</taxon>
        <taxon>Streblomastigidae</taxon>
        <taxon>Streblomastix</taxon>
    </lineage>
</organism>
<feature type="non-terminal residue" evidence="1">
    <location>
        <position position="1"/>
    </location>
</feature>
<dbReference type="InterPro" id="IPR011050">
    <property type="entry name" value="Pectin_lyase_fold/virulence"/>
</dbReference>
<reference evidence="1 2" key="1">
    <citation type="submission" date="2019-03" db="EMBL/GenBank/DDBJ databases">
        <title>Single cell metagenomics reveals metabolic interactions within the superorganism composed of flagellate Streblomastix strix and complex community of Bacteroidetes bacteria on its surface.</title>
        <authorList>
            <person name="Treitli S.C."/>
            <person name="Kolisko M."/>
            <person name="Husnik F."/>
            <person name="Keeling P."/>
            <person name="Hampl V."/>
        </authorList>
    </citation>
    <scope>NUCLEOTIDE SEQUENCE [LARGE SCALE GENOMIC DNA]</scope>
    <source>
        <strain evidence="1">ST1C</strain>
    </source>
</reference>
<accession>A0A5J4U721</accession>
<name>A0A5J4U721_9EUKA</name>
<dbReference type="EMBL" id="SNRW01019900">
    <property type="protein sequence ID" value="KAA6365953.1"/>
    <property type="molecule type" value="Genomic_DNA"/>
</dbReference>
<evidence type="ECO:0000313" key="2">
    <source>
        <dbReference type="Proteomes" id="UP000324800"/>
    </source>
</evidence>
<dbReference type="Proteomes" id="UP000324800">
    <property type="component" value="Unassembled WGS sequence"/>
</dbReference>
<comment type="caution">
    <text evidence="1">The sequence shown here is derived from an EMBL/GenBank/DDBJ whole genome shotgun (WGS) entry which is preliminary data.</text>
</comment>
<gene>
    <name evidence="1" type="ORF">EZS28_038520</name>
</gene>
<evidence type="ECO:0008006" key="3">
    <source>
        <dbReference type="Google" id="ProtNLM"/>
    </source>
</evidence>
<evidence type="ECO:0000313" key="1">
    <source>
        <dbReference type="EMBL" id="KAA6365953.1"/>
    </source>
</evidence>
<proteinExistence type="predicted"/>
<dbReference type="OrthoDB" id="10693253at2759"/>
<protein>
    <recommendedName>
        <fullName evidence="3">Right handed beta helix domain-containing protein</fullName>
    </recommendedName>
</protein>
<sequence>NKSFGCGGAIFIQTNITAENLNETNFLMRDLTFSGCSAVNSIGNNIHIESVNTSNAGIAIAINSLISVIDIPNLYTTFEYLNYYMGIDQSKVGDGTIIDNHEPLFLAVQTDSIIKQYYIRSSSSLDENDCSSTSPCKTINYILSQSLPTGFVKGLSIIIINLLSNTSDQNNIILNSGTELNNIVTVQSNGYSPEAEQDSYLKRQISTSSFSNSLFTIRETGDLSLLGLHFDNLNPSSTNPLISIRSDDNTQQPNITIIDCGWGAAINAKLQTGSQLRINDSEFIQCKGSNISGGAIYLNINNNGQATISNSSFNHCEATHGGGIYAEIYSGGQLTIDGQCNFIQCKASIRGGGIFTSIEGLNSQLTLEDEVKFDCCTCNSTSSQGGGAQINVGDHGTSIINKVQFNSCTSSEDGGGIIIGANNPMKYILNGTQFTNCEAYRYGGGFFITSQNSVVELFSVIIQSCKSLSEGGGCSIQCLGTGDVLSFTGELQFNNCTSGWGGGI</sequence>